<comment type="caution">
    <text evidence="2">The sequence shown here is derived from an EMBL/GenBank/DDBJ whole genome shotgun (WGS) entry which is preliminary data.</text>
</comment>
<accession>A0A4Y2F0W3</accession>
<organism evidence="2 3">
    <name type="scientific">Araneus ventricosus</name>
    <name type="common">Orbweaver spider</name>
    <name type="synonym">Epeira ventricosa</name>
    <dbReference type="NCBI Taxonomy" id="182803"/>
    <lineage>
        <taxon>Eukaryota</taxon>
        <taxon>Metazoa</taxon>
        <taxon>Ecdysozoa</taxon>
        <taxon>Arthropoda</taxon>
        <taxon>Chelicerata</taxon>
        <taxon>Arachnida</taxon>
        <taxon>Araneae</taxon>
        <taxon>Araneomorphae</taxon>
        <taxon>Entelegynae</taxon>
        <taxon>Araneoidea</taxon>
        <taxon>Araneidae</taxon>
        <taxon>Araneus</taxon>
    </lineage>
</organism>
<sequence length="88" mass="10083">MREPSISAGKAGRFEDVESRDDDTSESRNNLSTNDFESDEIQKKLPKKKDLSESSNNDREIDVNFRWEDCNVFQPEIYNFGDTNSGVS</sequence>
<evidence type="ECO:0000313" key="3">
    <source>
        <dbReference type="Proteomes" id="UP000499080"/>
    </source>
</evidence>
<feature type="compositionally biased region" description="Basic and acidic residues" evidence="1">
    <location>
        <begin position="40"/>
        <end position="60"/>
    </location>
</feature>
<keyword evidence="3" id="KW-1185">Reference proteome</keyword>
<name>A0A4Y2F0W3_ARAVE</name>
<dbReference type="Proteomes" id="UP000499080">
    <property type="component" value="Unassembled WGS sequence"/>
</dbReference>
<evidence type="ECO:0000313" key="2">
    <source>
        <dbReference type="EMBL" id="GBM34159.1"/>
    </source>
</evidence>
<protein>
    <submittedName>
        <fullName evidence="2">Uncharacterized protein</fullName>
    </submittedName>
</protein>
<reference evidence="2 3" key="1">
    <citation type="journal article" date="2019" name="Sci. Rep.">
        <title>Orb-weaving spider Araneus ventricosus genome elucidates the spidroin gene catalogue.</title>
        <authorList>
            <person name="Kono N."/>
            <person name="Nakamura H."/>
            <person name="Ohtoshi R."/>
            <person name="Moran D.A.P."/>
            <person name="Shinohara A."/>
            <person name="Yoshida Y."/>
            <person name="Fujiwara M."/>
            <person name="Mori M."/>
            <person name="Tomita M."/>
            <person name="Arakawa K."/>
        </authorList>
    </citation>
    <scope>NUCLEOTIDE SEQUENCE [LARGE SCALE GENOMIC DNA]</scope>
</reference>
<feature type="region of interest" description="Disordered" evidence="1">
    <location>
        <begin position="1"/>
        <end position="60"/>
    </location>
</feature>
<dbReference type="AlphaFoldDB" id="A0A4Y2F0W3"/>
<evidence type="ECO:0000256" key="1">
    <source>
        <dbReference type="SAM" id="MobiDB-lite"/>
    </source>
</evidence>
<gene>
    <name evidence="2" type="ORF">AVEN_243203_1</name>
</gene>
<dbReference type="EMBL" id="BGPR01000752">
    <property type="protein sequence ID" value="GBM34159.1"/>
    <property type="molecule type" value="Genomic_DNA"/>
</dbReference>
<proteinExistence type="predicted"/>